<dbReference type="EMBL" id="BAFK01000005">
    <property type="protein sequence ID" value="GAB58216.1"/>
    <property type="molecule type" value="Genomic_DNA"/>
</dbReference>
<feature type="chain" id="PRO_5005351037" evidence="1">
    <location>
        <begin position="27"/>
        <end position="108"/>
    </location>
</feature>
<feature type="signal peptide" evidence="1">
    <location>
        <begin position="1"/>
        <end position="26"/>
    </location>
</feature>
<accession>I1DVY8</accession>
<name>I1DVY8_9GAMM</name>
<proteinExistence type="predicted"/>
<gene>
    <name evidence="2" type="ORF">RNAN_1187</name>
</gene>
<evidence type="ECO:0000313" key="2">
    <source>
        <dbReference type="EMBL" id="GAB58216.1"/>
    </source>
</evidence>
<keyword evidence="3" id="KW-1185">Reference proteome</keyword>
<organism evidence="2 3">
    <name type="scientific">Rheinheimera nanhaiensis E407-8</name>
    <dbReference type="NCBI Taxonomy" id="562729"/>
    <lineage>
        <taxon>Bacteria</taxon>
        <taxon>Pseudomonadati</taxon>
        <taxon>Pseudomonadota</taxon>
        <taxon>Gammaproteobacteria</taxon>
        <taxon>Chromatiales</taxon>
        <taxon>Chromatiaceae</taxon>
        <taxon>Rheinheimera</taxon>
    </lineage>
</organism>
<evidence type="ECO:0000256" key="1">
    <source>
        <dbReference type="SAM" id="SignalP"/>
    </source>
</evidence>
<evidence type="ECO:0000313" key="3">
    <source>
        <dbReference type="Proteomes" id="UP000004374"/>
    </source>
</evidence>
<keyword evidence="1" id="KW-0732">Signal</keyword>
<dbReference type="Proteomes" id="UP000004374">
    <property type="component" value="Unassembled WGS sequence"/>
</dbReference>
<sequence length="108" mass="12097">MQDALRKYMKSLLVMLGLLLPVTAIANITVHGEVARIYPSGNAVHFKLKNDQCGNTGQYYYFMLGTEVEKAWYALLLAAANTGKPVRVSIPVCPTTSYVQVNYIYQDY</sequence>
<dbReference type="AlphaFoldDB" id="I1DVY8"/>
<comment type="caution">
    <text evidence="2">The sequence shown here is derived from an EMBL/GenBank/DDBJ whole genome shotgun (WGS) entry which is preliminary data.</text>
</comment>
<protein>
    <submittedName>
        <fullName evidence="2">Uncharacterized protein</fullName>
    </submittedName>
</protein>
<dbReference type="STRING" id="562729.RNAN_1187"/>
<reference evidence="2 3" key="1">
    <citation type="journal article" date="2012" name="J. Bacteriol.">
        <title>Genome Sequence of the Protease-Producing Bacterium Rheinheimera nanhaiensis E407-8T, Isolated from Deep-Sea Sediment of the South China Sea.</title>
        <authorList>
            <person name="Zhang X.-Y."/>
            <person name="Zhang Y.-J."/>
            <person name="Qin Q.-L."/>
            <person name="Xie B.-B."/>
            <person name="Chen X.-L."/>
            <person name="Zhou B.-C."/>
            <person name="Zhang Y.-Z."/>
        </authorList>
    </citation>
    <scope>NUCLEOTIDE SEQUENCE [LARGE SCALE GENOMIC DNA]</scope>
    <source>
        <strain evidence="2 3">E407-8</strain>
    </source>
</reference>